<reference evidence="1" key="1">
    <citation type="submission" date="2021-01" db="EMBL/GenBank/DDBJ databases">
        <title>Whole genome shotgun sequence of Spirilliplanes yamanashiensis NBRC 15828.</title>
        <authorList>
            <person name="Komaki H."/>
            <person name="Tamura T."/>
        </authorList>
    </citation>
    <scope>NUCLEOTIDE SEQUENCE</scope>
    <source>
        <strain evidence="1">NBRC 15828</strain>
    </source>
</reference>
<protein>
    <submittedName>
        <fullName evidence="1">Uncharacterized protein</fullName>
    </submittedName>
</protein>
<organism evidence="1 2">
    <name type="scientific">Spirilliplanes yamanashiensis</name>
    <dbReference type="NCBI Taxonomy" id="42233"/>
    <lineage>
        <taxon>Bacteria</taxon>
        <taxon>Bacillati</taxon>
        <taxon>Actinomycetota</taxon>
        <taxon>Actinomycetes</taxon>
        <taxon>Micromonosporales</taxon>
        <taxon>Micromonosporaceae</taxon>
        <taxon>Spirilliplanes</taxon>
    </lineage>
</organism>
<comment type="caution">
    <text evidence="1">The sequence shown here is derived from an EMBL/GenBank/DDBJ whole genome shotgun (WGS) entry which is preliminary data.</text>
</comment>
<dbReference type="AlphaFoldDB" id="A0A8J3YAP8"/>
<keyword evidence="2" id="KW-1185">Reference proteome</keyword>
<proteinExistence type="predicted"/>
<dbReference type="EMBL" id="BOOY01000028">
    <property type="protein sequence ID" value="GIJ04624.1"/>
    <property type="molecule type" value="Genomic_DNA"/>
</dbReference>
<evidence type="ECO:0000313" key="1">
    <source>
        <dbReference type="EMBL" id="GIJ04624.1"/>
    </source>
</evidence>
<gene>
    <name evidence="1" type="ORF">Sya03_39760</name>
</gene>
<sequence length="67" mass="7681">MISTVGCDPSSGGDREANSALWRITLVRMRCHQPTKDYVARRSTEGKTKTEIMRCLKRYIARDLRPP</sequence>
<name>A0A8J3YAP8_9ACTN</name>
<evidence type="ECO:0000313" key="2">
    <source>
        <dbReference type="Proteomes" id="UP000652013"/>
    </source>
</evidence>
<dbReference type="Proteomes" id="UP000652013">
    <property type="component" value="Unassembled WGS sequence"/>
</dbReference>
<accession>A0A8J3YAP8</accession>